<accession>A0A3V4IUX1</accession>
<sequence>MYQITAIIKKPGNTPINWLRFSKVKMTKEQCEKMLSGKTEAGVSRKERVTLENFHCTKAGT</sequence>
<dbReference type="Pfam" id="PF06688">
    <property type="entry name" value="DUF1187"/>
    <property type="match status" value="1"/>
</dbReference>
<proteinExistence type="predicted"/>
<dbReference type="Proteomes" id="UP000290660">
    <property type="component" value="Unassembled WGS sequence"/>
</dbReference>
<dbReference type="RefSeq" id="WP_127174332.1">
    <property type="nucleotide sequence ID" value="NZ_JASMSH010000027.1"/>
</dbReference>
<dbReference type="NCBIfam" id="NF007283">
    <property type="entry name" value="PRK09750.1"/>
    <property type="match status" value="1"/>
</dbReference>
<organism evidence="1 2">
    <name type="scientific">Salmonella enterica</name>
    <name type="common">Salmonella choleraesuis</name>
    <dbReference type="NCBI Taxonomy" id="28901"/>
    <lineage>
        <taxon>Bacteria</taxon>
        <taxon>Pseudomonadati</taxon>
        <taxon>Pseudomonadota</taxon>
        <taxon>Gammaproteobacteria</taxon>
        <taxon>Enterobacterales</taxon>
        <taxon>Enterobacteriaceae</taxon>
        <taxon>Salmonella</taxon>
    </lineage>
</organism>
<name>A0A3V4IUX1_SALER</name>
<evidence type="ECO:0000313" key="1">
    <source>
        <dbReference type="EMBL" id="RXQ27526.1"/>
    </source>
</evidence>
<dbReference type="AlphaFoldDB" id="A0A3V4IUX1"/>
<reference evidence="1 2" key="1">
    <citation type="submission" date="2018-12" db="EMBL/GenBank/DDBJ databases">
        <title>Identification of serotype of rogose Salmonella by whole genome sequencing.</title>
        <authorList>
            <person name="Sacchi C.T."/>
            <person name="Goncalves C.R."/>
            <person name="Tiba-Casas M.R."/>
        </authorList>
    </citation>
    <scope>NUCLEOTIDE SEQUENCE [LARGE SCALE GENOMIC DNA]</scope>
    <source>
        <strain evidence="1 2">169_17</strain>
    </source>
</reference>
<protein>
    <submittedName>
        <fullName evidence="1">DUF1187 family protein</fullName>
    </submittedName>
</protein>
<dbReference type="InterPro" id="IPR009572">
    <property type="entry name" value="DUF1187"/>
</dbReference>
<gene>
    <name evidence="1" type="ORF">EI538_20830</name>
</gene>
<evidence type="ECO:0000313" key="2">
    <source>
        <dbReference type="Proteomes" id="UP000290660"/>
    </source>
</evidence>
<comment type="caution">
    <text evidence="1">The sequence shown here is derived from an EMBL/GenBank/DDBJ whole genome shotgun (WGS) entry which is preliminary data.</text>
</comment>
<dbReference type="EMBL" id="RSEO01000032">
    <property type="protein sequence ID" value="RXQ27526.1"/>
    <property type="molecule type" value="Genomic_DNA"/>
</dbReference>